<name>E6TT04_EVAC2</name>
<feature type="transmembrane region" description="Helical" evidence="1">
    <location>
        <begin position="21"/>
        <end position="47"/>
    </location>
</feature>
<feature type="transmembrane region" description="Helical" evidence="1">
    <location>
        <begin position="381"/>
        <end position="411"/>
    </location>
</feature>
<feature type="transmembrane region" description="Helical" evidence="1">
    <location>
        <begin position="67"/>
        <end position="89"/>
    </location>
</feature>
<dbReference type="eggNOG" id="ENOG50339DX">
    <property type="taxonomic scope" value="Bacteria"/>
</dbReference>
<feature type="transmembrane region" description="Helical" evidence="1">
    <location>
        <begin position="131"/>
        <end position="152"/>
    </location>
</feature>
<feature type="transmembrane region" description="Helical" evidence="1">
    <location>
        <begin position="101"/>
        <end position="119"/>
    </location>
</feature>
<proteinExistence type="predicted"/>
<gene>
    <name evidence="2" type="ordered locus">Bcell_3671</name>
</gene>
<accession>E6TT04</accession>
<organism evidence="2 3">
    <name type="scientific">Evansella cellulosilytica (strain ATCC 21833 / DSM 2522 / FERM P-1141 / JCM 9156 / N-4)</name>
    <name type="common">Bacillus cellulosilyticus</name>
    <dbReference type="NCBI Taxonomy" id="649639"/>
    <lineage>
        <taxon>Bacteria</taxon>
        <taxon>Bacillati</taxon>
        <taxon>Bacillota</taxon>
        <taxon>Bacilli</taxon>
        <taxon>Bacillales</taxon>
        <taxon>Bacillaceae</taxon>
        <taxon>Evansella</taxon>
    </lineage>
</organism>
<evidence type="ECO:0000313" key="3">
    <source>
        <dbReference type="Proteomes" id="UP000001401"/>
    </source>
</evidence>
<dbReference type="AlphaFoldDB" id="E6TT04"/>
<dbReference type="RefSeq" id="WP_013490243.1">
    <property type="nucleotide sequence ID" value="NC_014829.1"/>
</dbReference>
<dbReference type="EMBL" id="CP002394">
    <property type="protein sequence ID" value="ADU31912.1"/>
    <property type="molecule type" value="Genomic_DNA"/>
</dbReference>
<dbReference type="HOGENOM" id="CLU_653225_0_0_9"/>
<evidence type="ECO:0000256" key="1">
    <source>
        <dbReference type="SAM" id="Phobius"/>
    </source>
</evidence>
<reference evidence="2 3" key="1">
    <citation type="submission" date="2010-12" db="EMBL/GenBank/DDBJ databases">
        <title>Complete sequence of Bacillus cellulosilyticus DSM 2522.</title>
        <authorList>
            <consortium name="US DOE Joint Genome Institute"/>
            <person name="Lucas S."/>
            <person name="Copeland A."/>
            <person name="Lapidus A."/>
            <person name="Cheng J.-F."/>
            <person name="Bruce D."/>
            <person name="Goodwin L."/>
            <person name="Pitluck S."/>
            <person name="Chertkov O."/>
            <person name="Detter J.C."/>
            <person name="Han C."/>
            <person name="Tapia R."/>
            <person name="Land M."/>
            <person name="Hauser L."/>
            <person name="Jeffries C."/>
            <person name="Kyrpides N."/>
            <person name="Ivanova N."/>
            <person name="Mikhailova N."/>
            <person name="Brumm P."/>
            <person name="Mead D."/>
            <person name="Woyke T."/>
        </authorList>
    </citation>
    <scope>NUCLEOTIDE SEQUENCE [LARGE SCALE GENOMIC DNA]</scope>
    <source>
        <strain evidence="3">ATCC 21833 / DSM 2522 / FERM P-1141 / JCM 9156 / N-4</strain>
    </source>
</reference>
<sequence length="420" mass="47508">MLFSKIKNHFTRLGLKNLIHIAKFSFISIVIIGFISFIASMFINTFVQSILADHFGMFSEYVSTVNIVTFYDILMLSHLTALDFVFHILTNMFFLSSNGGLLLFIIIPALPIFICGYMLHRSTDKTPLDRMISVITFAVFYTITLCVISIFANSDIALSIPSDSMGGIVSLDKNYALWKTAVNGFFISSLFCSFGSFTEYTVRHLHNKTKTIQQPVYIAFISTFIGILILSCISFITISISDDFSDDTLQTKALLTSQFSNYYWGISQLGTLQFELNMYNPEVYEEELTVSYSIVEGVNASEDQRGYEAIIASLFGNYIYLSVFVPILLHLLAGWLGGYSSIKHHTNFLHWIILYSVTIGAFHFIFAHLSSLTFHTNFSDYIYVHLGFSATSLFFTSTALALLFGTVGYFAHRFYYIKEG</sequence>
<protein>
    <submittedName>
        <fullName evidence="2">Uncharacterized protein</fullName>
    </submittedName>
</protein>
<dbReference type="Proteomes" id="UP000001401">
    <property type="component" value="Chromosome"/>
</dbReference>
<feature type="transmembrane region" description="Helical" evidence="1">
    <location>
        <begin position="216"/>
        <end position="240"/>
    </location>
</feature>
<feature type="transmembrane region" description="Helical" evidence="1">
    <location>
        <begin position="348"/>
        <end position="369"/>
    </location>
</feature>
<feature type="transmembrane region" description="Helical" evidence="1">
    <location>
        <begin position="318"/>
        <end position="336"/>
    </location>
</feature>
<keyword evidence="1" id="KW-1133">Transmembrane helix</keyword>
<dbReference type="STRING" id="649639.Bcell_3671"/>
<evidence type="ECO:0000313" key="2">
    <source>
        <dbReference type="EMBL" id="ADU31912.1"/>
    </source>
</evidence>
<keyword evidence="1" id="KW-0812">Transmembrane</keyword>
<keyword evidence="1" id="KW-0472">Membrane</keyword>
<keyword evidence="3" id="KW-1185">Reference proteome</keyword>
<dbReference type="KEGG" id="bco:Bcell_3671"/>